<dbReference type="Proteomes" id="UP001617689">
    <property type="component" value="Unassembled WGS sequence"/>
</dbReference>
<organism evidence="2 3">
    <name type="scientific">Pectobacterium actinidiae</name>
    <dbReference type="NCBI Taxonomy" id="1507808"/>
    <lineage>
        <taxon>Bacteria</taxon>
        <taxon>Pseudomonadati</taxon>
        <taxon>Pseudomonadota</taxon>
        <taxon>Gammaproteobacteria</taxon>
        <taxon>Enterobacterales</taxon>
        <taxon>Pectobacteriaceae</taxon>
        <taxon>Pectobacterium</taxon>
    </lineage>
</organism>
<dbReference type="RefSeq" id="WP_400398254.1">
    <property type="nucleotide sequence ID" value="NZ_JBIXLL010000015.1"/>
</dbReference>
<dbReference type="SUPFAM" id="SSF53448">
    <property type="entry name" value="Nucleotide-diphospho-sugar transferases"/>
    <property type="match status" value="1"/>
</dbReference>
<dbReference type="EMBL" id="JBIXLL010000015">
    <property type="protein sequence ID" value="MFJ5431574.1"/>
    <property type="molecule type" value="Genomic_DNA"/>
</dbReference>
<dbReference type="PANTHER" id="PTHR32385:SF15">
    <property type="entry name" value="INOSITOL PHOSPHOCERAMIDE MANNOSYLTRANSFERASE 1"/>
    <property type="match status" value="1"/>
</dbReference>
<evidence type="ECO:0000313" key="3">
    <source>
        <dbReference type="Proteomes" id="UP001617689"/>
    </source>
</evidence>
<gene>
    <name evidence="2" type="ORF">ACIPUP_20780</name>
</gene>
<comment type="caution">
    <text evidence="2">The sequence shown here is derived from an EMBL/GenBank/DDBJ whole genome shotgun (WGS) entry which is preliminary data.</text>
</comment>
<proteinExistence type="predicted"/>
<dbReference type="Gene3D" id="3.90.550.20">
    <property type="match status" value="1"/>
</dbReference>
<evidence type="ECO:0000313" key="2">
    <source>
        <dbReference type="EMBL" id="MFJ5431574.1"/>
    </source>
</evidence>
<accession>A0ABW8GFS6</accession>
<sequence>MESEETKEDSYQQRSEFIRKIIQQPVEDVFDCPISSCTIPKKIIQFWDLPNNIPNDVRHCMKSWNALESFGYEYFLYDFVSAKEFIKNNLDKTYSEAFAKCTHPAMQSDYFRLCYISVNGGLYVDTDDVYLGSEINGFFMDDKLKIQPLCYDIITDSMISPEIFTEGNTYEESWIFISTIIR</sequence>
<evidence type="ECO:0000256" key="1">
    <source>
        <dbReference type="ARBA" id="ARBA00022679"/>
    </source>
</evidence>
<dbReference type="PANTHER" id="PTHR32385">
    <property type="entry name" value="MANNOSYL PHOSPHORYLINOSITOL CERAMIDE SYNTHASE"/>
    <property type="match status" value="1"/>
</dbReference>
<dbReference type="InterPro" id="IPR051706">
    <property type="entry name" value="Glycosyltransferase_domain"/>
</dbReference>
<dbReference type="InterPro" id="IPR007577">
    <property type="entry name" value="GlycoTrfase_DXD_sugar-bd_CS"/>
</dbReference>
<keyword evidence="3" id="KW-1185">Reference proteome</keyword>
<dbReference type="InterPro" id="IPR029044">
    <property type="entry name" value="Nucleotide-diphossugar_trans"/>
</dbReference>
<reference evidence="2 3" key="1">
    <citation type="submission" date="2024-10" db="EMBL/GenBank/DDBJ databases">
        <authorList>
            <person name="Lu C.-H."/>
        </authorList>
    </citation>
    <scope>NUCLEOTIDE SEQUENCE [LARGE SCALE GENOMIC DNA]</scope>
    <source>
        <strain evidence="2 3">22ZTDG03-2</strain>
    </source>
</reference>
<name>A0ABW8GFS6_9GAMM</name>
<dbReference type="Pfam" id="PF04488">
    <property type="entry name" value="Gly_transf_sug"/>
    <property type="match status" value="1"/>
</dbReference>
<protein>
    <submittedName>
        <fullName evidence="2">Glycosyltransferase family 32 protein</fullName>
    </submittedName>
</protein>
<keyword evidence="1" id="KW-0808">Transferase</keyword>